<dbReference type="EMBL" id="NHSF01000012">
    <property type="protein sequence ID" value="MBK5929282.1"/>
    <property type="molecule type" value="Genomic_DNA"/>
</dbReference>
<evidence type="ECO:0000313" key="7">
    <source>
        <dbReference type="EMBL" id="MBK5929282.1"/>
    </source>
</evidence>
<dbReference type="GO" id="GO:0016491">
    <property type="term" value="F:oxidoreductase activity"/>
    <property type="evidence" value="ECO:0007669"/>
    <property type="project" value="UniProtKB-KW"/>
</dbReference>
<dbReference type="PANTHER" id="PTHR43350:SF2">
    <property type="entry name" value="GROES-LIKE ZINC-BINDING ALCOHOL DEHYDROGENASE FAMILY PROTEIN"/>
    <property type="match status" value="1"/>
</dbReference>
<comment type="caution">
    <text evidence="7">The sequence shown here is derived from an EMBL/GenBank/DDBJ whole genome shotgun (WGS) entry which is preliminary data.</text>
</comment>
<evidence type="ECO:0000259" key="6">
    <source>
        <dbReference type="Pfam" id="PF08240"/>
    </source>
</evidence>
<protein>
    <submittedName>
        <fullName evidence="7">Alcohol dehydrogenase</fullName>
    </submittedName>
</protein>
<reference evidence="7" key="1">
    <citation type="submission" date="2017-05" db="EMBL/GenBank/DDBJ databases">
        <authorList>
            <person name="Imhoff J.F."/>
            <person name="Rahn T."/>
            <person name="Kuenzel S."/>
            <person name="Neulinger S.C."/>
        </authorList>
    </citation>
    <scope>NUCLEOTIDE SEQUENCE</scope>
    <source>
        <strain evidence="7">DSM 4395</strain>
    </source>
</reference>
<dbReference type="Gene3D" id="3.40.50.720">
    <property type="entry name" value="NAD(P)-binding Rossmann-like Domain"/>
    <property type="match status" value="1"/>
</dbReference>
<proteinExistence type="inferred from homology"/>
<evidence type="ECO:0000256" key="5">
    <source>
        <dbReference type="ARBA" id="ARBA00023002"/>
    </source>
</evidence>
<dbReference type="Pfam" id="PF08240">
    <property type="entry name" value="ADH_N"/>
    <property type="match status" value="1"/>
</dbReference>
<comment type="similarity">
    <text evidence="2">Belongs to the zinc-containing alcohol dehydrogenase family.</text>
</comment>
<dbReference type="InterPro" id="IPR011032">
    <property type="entry name" value="GroES-like_sf"/>
</dbReference>
<dbReference type="AlphaFoldDB" id="A0AAJ0XF50"/>
<dbReference type="InterPro" id="IPR036291">
    <property type="entry name" value="NAD(P)-bd_dom_sf"/>
</dbReference>
<comment type="cofactor">
    <cofactor evidence="1">
        <name>Zn(2+)</name>
        <dbReference type="ChEBI" id="CHEBI:29105"/>
    </cofactor>
</comment>
<gene>
    <name evidence="7" type="ORF">CCR82_01705</name>
</gene>
<dbReference type="Proteomes" id="UP001296967">
    <property type="component" value="Unassembled WGS sequence"/>
</dbReference>
<keyword evidence="8" id="KW-1185">Reference proteome</keyword>
<dbReference type="PANTHER" id="PTHR43350">
    <property type="entry name" value="NAD-DEPENDENT ALCOHOL DEHYDROGENASE"/>
    <property type="match status" value="1"/>
</dbReference>
<reference evidence="7" key="2">
    <citation type="journal article" date="2020" name="Microorganisms">
        <title>Osmotic Adaptation and Compatible Solute Biosynthesis of Phototrophic Bacteria as Revealed from Genome Analyses.</title>
        <authorList>
            <person name="Imhoff J.F."/>
            <person name="Rahn T."/>
            <person name="Kunzel S."/>
            <person name="Keller A."/>
            <person name="Neulinger S.C."/>
        </authorList>
    </citation>
    <scope>NUCLEOTIDE SEQUENCE</scope>
    <source>
        <strain evidence="7">DSM 4395</strain>
    </source>
</reference>
<dbReference type="RefSeq" id="WP_242513170.1">
    <property type="nucleotide sequence ID" value="NZ_NHSF01000012.1"/>
</dbReference>
<keyword evidence="3" id="KW-0479">Metal-binding</keyword>
<dbReference type="SUPFAM" id="SSF50129">
    <property type="entry name" value="GroES-like"/>
    <property type="match status" value="1"/>
</dbReference>
<name>A0AAJ0XF50_HALSE</name>
<dbReference type="CDD" id="cd08242">
    <property type="entry name" value="MDR_like"/>
    <property type="match status" value="1"/>
</dbReference>
<sequence>MKAIWLDHEVRLRTDLPEPSPAAGEALVRVRLAGVCSTDLALLDGYYPFSGVLGHEFVGEITAAEKAPERVGERVVGAINLSCGHCSECRACRPSHCLNRAVLGIKRHDGAFAEYLCLPLGNLHRVPETVPDSAAVFTEPLAAALQIPEQVHITPSARVLVVGAGRLGQLIARVLALTGAELDVVARHAHQRQRLEGIATRCLQESEVATGGYDLVVEASGAPGGFALARKALRPRGTLCLKSTYRGEVAVDLSSLVVDEIRVFGSRCGPFPAALRLLERQHVDPTPLVDARLPLAEGVHALRRAAEPGVLKALIDCH</sequence>
<keyword evidence="5" id="KW-0560">Oxidoreductase</keyword>
<accession>A0AAJ0XF50</accession>
<dbReference type="InterPro" id="IPR013154">
    <property type="entry name" value="ADH-like_N"/>
</dbReference>
<evidence type="ECO:0000256" key="1">
    <source>
        <dbReference type="ARBA" id="ARBA00001947"/>
    </source>
</evidence>
<evidence type="ECO:0000313" key="8">
    <source>
        <dbReference type="Proteomes" id="UP001296967"/>
    </source>
</evidence>
<organism evidence="7 8">
    <name type="scientific">Halochromatium salexigens</name>
    <name type="common">Chromatium salexigens</name>
    <dbReference type="NCBI Taxonomy" id="49447"/>
    <lineage>
        <taxon>Bacteria</taxon>
        <taxon>Pseudomonadati</taxon>
        <taxon>Pseudomonadota</taxon>
        <taxon>Gammaproteobacteria</taxon>
        <taxon>Chromatiales</taxon>
        <taxon>Chromatiaceae</taxon>
        <taxon>Halochromatium</taxon>
    </lineage>
</organism>
<keyword evidence="4" id="KW-0862">Zinc</keyword>
<dbReference type="GO" id="GO:0046872">
    <property type="term" value="F:metal ion binding"/>
    <property type="evidence" value="ECO:0007669"/>
    <property type="project" value="UniProtKB-KW"/>
</dbReference>
<evidence type="ECO:0000256" key="4">
    <source>
        <dbReference type="ARBA" id="ARBA00022833"/>
    </source>
</evidence>
<feature type="domain" description="Alcohol dehydrogenase-like N-terminal" evidence="6">
    <location>
        <begin position="23"/>
        <end position="128"/>
    </location>
</feature>
<evidence type="ECO:0000256" key="3">
    <source>
        <dbReference type="ARBA" id="ARBA00022723"/>
    </source>
</evidence>
<evidence type="ECO:0000256" key="2">
    <source>
        <dbReference type="ARBA" id="ARBA00008072"/>
    </source>
</evidence>
<dbReference type="Gene3D" id="3.90.180.10">
    <property type="entry name" value="Medium-chain alcohol dehydrogenases, catalytic domain"/>
    <property type="match status" value="1"/>
</dbReference>
<dbReference type="SUPFAM" id="SSF51735">
    <property type="entry name" value="NAD(P)-binding Rossmann-fold domains"/>
    <property type="match status" value="1"/>
</dbReference>